<comment type="caution">
    <text evidence="2">The sequence shown here is derived from an EMBL/GenBank/DDBJ whole genome shotgun (WGS) entry which is preliminary data.</text>
</comment>
<reference evidence="3" key="1">
    <citation type="submission" date="2016-02" db="EMBL/GenBank/DDBJ databases">
        <title>Paenibacillus sp. LPB0068, isolated from Crassostrea gigas.</title>
        <authorList>
            <person name="Shin S.-K."/>
            <person name="Yi H."/>
        </authorList>
    </citation>
    <scope>NUCLEOTIDE SEQUENCE [LARGE SCALE GENOMIC DNA]</scope>
    <source>
        <strain evidence="3">KCTC 23969</strain>
    </source>
</reference>
<dbReference type="InterPro" id="IPR018247">
    <property type="entry name" value="EF_Hand_1_Ca_BS"/>
</dbReference>
<protein>
    <recommendedName>
        <fullName evidence="4">EF-hand domain-containing protein</fullName>
    </recommendedName>
</protein>
<evidence type="ECO:0008006" key="4">
    <source>
        <dbReference type="Google" id="ProtNLM"/>
    </source>
</evidence>
<dbReference type="STRING" id="996801.BW723_03265"/>
<dbReference type="PROSITE" id="PS00018">
    <property type="entry name" value="EF_HAND_1"/>
    <property type="match status" value="1"/>
</dbReference>
<name>A0A1B8TVW3_9FLAO</name>
<evidence type="ECO:0000313" key="2">
    <source>
        <dbReference type="EMBL" id="OBY63605.1"/>
    </source>
</evidence>
<dbReference type="EMBL" id="LSFL01000035">
    <property type="protein sequence ID" value="OBY63605.1"/>
    <property type="molecule type" value="Genomic_DNA"/>
</dbReference>
<feature type="transmembrane region" description="Helical" evidence="1">
    <location>
        <begin position="7"/>
        <end position="28"/>
    </location>
</feature>
<dbReference type="OrthoDB" id="1450144at2"/>
<keyword evidence="1" id="KW-1133">Transmembrane helix</keyword>
<sequence length="259" mass="30357">MKITNKFIKFLVILNGVMLPILLGFGIYQVTKNIFPKQNRQQDGIILGKELETAKKDSLALQGLKYYSPTDLYNSNNKYLPISLLTYEEEKEIYKTASVANDIGDALLKYVNVIFLDENYQVITSLLDKKASILEIEPQRKRFSYREDKLDKTVKYIAYLIAFEDSNKDRKINSADYHDLYLSTLDGKNLRRVSENINIERFEFINSNTQIFIKFTSRENIREEHKKQRFAIYDIESSKFLNMSSLENEIDKLEKIIIN</sequence>
<organism evidence="2 3">
    <name type="scientific">Polaribacter reichenbachii</name>
    <dbReference type="NCBI Taxonomy" id="996801"/>
    <lineage>
        <taxon>Bacteria</taxon>
        <taxon>Pseudomonadati</taxon>
        <taxon>Bacteroidota</taxon>
        <taxon>Flavobacteriia</taxon>
        <taxon>Flavobacteriales</taxon>
        <taxon>Flavobacteriaceae</taxon>
    </lineage>
</organism>
<dbReference type="KEGG" id="prn:BW723_03265"/>
<keyword evidence="1" id="KW-0472">Membrane</keyword>
<gene>
    <name evidence="2" type="ORF">LPB301_12435</name>
</gene>
<keyword evidence="3" id="KW-1185">Reference proteome</keyword>
<accession>A0A1B8TVW3</accession>
<dbReference type="Proteomes" id="UP000092612">
    <property type="component" value="Unassembled WGS sequence"/>
</dbReference>
<dbReference type="AlphaFoldDB" id="A0A1B8TVW3"/>
<proteinExistence type="predicted"/>
<evidence type="ECO:0000256" key="1">
    <source>
        <dbReference type="SAM" id="Phobius"/>
    </source>
</evidence>
<keyword evidence="1" id="KW-0812">Transmembrane</keyword>
<evidence type="ECO:0000313" key="3">
    <source>
        <dbReference type="Proteomes" id="UP000092612"/>
    </source>
</evidence>
<dbReference type="RefSeq" id="WP_068362341.1">
    <property type="nucleotide sequence ID" value="NZ_CP019337.1"/>
</dbReference>